<proteinExistence type="predicted"/>
<dbReference type="RefSeq" id="WP_264729912.1">
    <property type="nucleotide sequence ID" value="NZ_JAPDNR010000001.1"/>
</dbReference>
<accession>A0ABT3IKK5</accession>
<sequence length="217" mass="25459">MICKSTYSYMWLLVLLCLCSCAAFYPVGGKKGKLQGKGDFIYEKRDQQRRPVIDTLRNQLVTGIVRFKGINYQFEFGFTDQDGTKQYIPLGSVIQAKIVSPDNRDSLMYTRYRGETWQIIREQQPVRILFRSEENEYTSYDAANNLQETSRSNYSAVVVLHNGKRVGDDREIFYNKKRLLEFINKRYTQQFGKRSFRDEAQMLDYIVKEESKTGNPK</sequence>
<keyword evidence="3" id="KW-1185">Reference proteome</keyword>
<feature type="chain" id="PRO_5047176069" description="DUF4369 domain-containing protein" evidence="1">
    <location>
        <begin position="23"/>
        <end position="217"/>
    </location>
</feature>
<dbReference type="Proteomes" id="UP001207742">
    <property type="component" value="Unassembled WGS sequence"/>
</dbReference>
<evidence type="ECO:0000313" key="2">
    <source>
        <dbReference type="EMBL" id="MCW3484345.1"/>
    </source>
</evidence>
<evidence type="ECO:0000313" key="3">
    <source>
        <dbReference type="Proteomes" id="UP001207742"/>
    </source>
</evidence>
<feature type="signal peptide" evidence="1">
    <location>
        <begin position="1"/>
        <end position="22"/>
    </location>
</feature>
<keyword evidence="1" id="KW-0732">Signal</keyword>
<protein>
    <recommendedName>
        <fullName evidence="4">DUF4369 domain-containing protein</fullName>
    </recommendedName>
</protein>
<dbReference type="EMBL" id="JAPDNS010000001">
    <property type="protein sequence ID" value="MCW3484345.1"/>
    <property type="molecule type" value="Genomic_DNA"/>
</dbReference>
<evidence type="ECO:0008006" key="4">
    <source>
        <dbReference type="Google" id="ProtNLM"/>
    </source>
</evidence>
<name>A0ABT3IKK5_9BACT</name>
<reference evidence="2 3" key="1">
    <citation type="submission" date="2022-10" db="EMBL/GenBank/DDBJ databases">
        <title>Chitinophaga nivalis PC15 sp. nov., isolated from Pyeongchang county, South Korea.</title>
        <authorList>
            <person name="Trinh H.N."/>
        </authorList>
    </citation>
    <scope>NUCLEOTIDE SEQUENCE [LARGE SCALE GENOMIC DNA]</scope>
    <source>
        <strain evidence="2 3">PC14</strain>
    </source>
</reference>
<comment type="caution">
    <text evidence="2">The sequence shown here is derived from an EMBL/GenBank/DDBJ whole genome shotgun (WGS) entry which is preliminary data.</text>
</comment>
<evidence type="ECO:0000256" key="1">
    <source>
        <dbReference type="SAM" id="SignalP"/>
    </source>
</evidence>
<gene>
    <name evidence="2" type="ORF">OL497_10600</name>
</gene>
<organism evidence="2 3">
    <name type="scientific">Chitinophaga nivalis</name>
    <dbReference type="NCBI Taxonomy" id="2991709"/>
    <lineage>
        <taxon>Bacteria</taxon>
        <taxon>Pseudomonadati</taxon>
        <taxon>Bacteroidota</taxon>
        <taxon>Chitinophagia</taxon>
        <taxon>Chitinophagales</taxon>
        <taxon>Chitinophagaceae</taxon>
        <taxon>Chitinophaga</taxon>
    </lineage>
</organism>